<dbReference type="NCBIfam" id="TIGR02473">
    <property type="entry name" value="flagell_FliJ"/>
    <property type="match status" value="1"/>
</dbReference>
<dbReference type="GO" id="GO:0005886">
    <property type="term" value="C:plasma membrane"/>
    <property type="evidence" value="ECO:0007669"/>
    <property type="project" value="UniProtKB-SubCell"/>
</dbReference>
<dbReference type="Gene3D" id="1.10.287.1700">
    <property type="match status" value="1"/>
</dbReference>
<evidence type="ECO:0000256" key="4">
    <source>
        <dbReference type="ARBA" id="ARBA00022448"/>
    </source>
</evidence>
<dbReference type="GO" id="GO:0006935">
    <property type="term" value="P:chemotaxis"/>
    <property type="evidence" value="ECO:0007669"/>
    <property type="project" value="UniProtKB-KW"/>
</dbReference>
<dbReference type="GO" id="GO:0015031">
    <property type="term" value="P:protein transport"/>
    <property type="evidence" value="ECO:0007669"/>
    <property type="project" value="UniProtKB-KW"/>
</dbReference>
<keyword evidence="10" id="KW-1006">Bacterial flagellum protein export</keyword>
<keyword evidence="12" id="KW-0966">Cell projection</keyword>
<keyword evidence="12" id="KW-0282">Flagellum</keyword>
<dbReference type="AlphaFoldDB" id="A0A849SIK6"/>
<dbReference type="EMBL" id="JABFRW010000205">
    <property type="protein sequence ID" value="NOT35598.1"/>
    <property type="molecule type" value="Genomic_DNA"/>
</dbReference>
<dbReference type="GO" id="GO:0071973">
    <property type="term" value="P:bacterial-type flagellum-dependent cell motility"/>
    <property type="evidence" value="ECO:0007669"/>
    <property type="project" value="InterPro"/>
</dbReference>
<sequence length="155" mass="17863">MKFRFPLDRLLRLRERLERERAASLGAARREEQLREHTAREAAVANERSRDQLGARPSHAVAAGSIQNMRLAVEAVAMAARNAQIDVDKAREHTAAQESQWNDARRDRRVIEKLRERRQGEHAVEASRDEQKELDAMAQNRRGPQRHAQDEEGSR</sequence>
<feature type="region of interest" description="Disordered" evidence="11">
    <location>
        <begin position="39"/>
        <end position="59"/>
    </location>
</feature>
<keyword evidence="5" id="KW-1003">Cell membrane</keyword>
<dbReference type="Pfam" id="PF02050">
    <property type="entry name" value="FliJ"/>
    <property type="match status" value="1"/>
</dbReference>
<dbReference type="InterPro" id="IPR012823">
    <property type="entry name" value="Flagell_FliJ"/>
</dbReference>
<reference evidence="12 13" key="1">
    <citation type="submission" date="2020-04" db="EMBL/GenBank/DDBJ databases">
        <title>Metagenomic profiling of ammonia- and methane-oxidizing microorganisms in a Dutch drinking water treatment plant.</title>
        <authorList>
            <person name="Poghosyan L."/>
            <person name="Leucker S."/>
        </authorList>
    </citation>
    <scope>NUCLEOTIDE SEQUENCE [LARGE SCALE GENOMIC DNA]</scope>
    <source>
        <strain evidence="12">S-RSF-IL-03</strain>
    </source>
</reference>
<dbReference type="Proteomes" id="UP000580839">
    <property type="component" value="Unassembled WGS sequence"/>
</dbReference>
<accession>A0A849SIK6</accession>
<gene>
    <name evidence="12" type="primary">fliJ</name>
    <name evidence="12" type="ORF">HOP12_15745</name>
</gene>
<evidence type="ECO:0000256" key="11">
    <source>
        <dbReference type="SAM" id="MobiDB-lite"/>
    </source>
</evidence>
<evidence type="ECO:0000256" key="3">
    <source>
        <dbReference type="ARBA" id="ARBA00020392"/>
    </source>
</evidence>
<feature type="region of interest" description="Disordered" evidence="11">
    <location>
        <begin position="112"/>
        <end position="155"/>
    </location>
</feature>
<evidence type="ECO:0000256" key="6">
    <source>
        <dbReference type="ARBA" id="ARBA00022500"/>
    </source>
</evidence>
<comment type="similarity">
    <text evidence="2">Belongs to the FliJ family.</text>
</comment>
<evidence type="ECO:0000256" key="5">
    <source>
        <dbReference type="ARBA" id="ARBA00022475"/>
    </source>
</evidence>
<comment type="subcellular location">
    <subcellularLocation>
        <location evidence="1">Cell membrane</location>
        <topology evidence="1">Peripheral membrane protein</topology>
        <orientation evidence="1">Cytoplasmic side</orientation>
    </subcellularLocation>
</comment>
<evidence type="ECO:0000256" key="1">
    <source>
        <dbReference type="ARBA" id="ARBA00004413"/>
    </source>
</evidence>
<protein>
    <recommendedName>
        <fullName evidence="3">Flagellar FliJ protein</fullName>
    </recommendedName>
</protein>
<keyword evidence="7" id="KW-1005">Bacterial flagellum biogenesis</keyword>
<dbReference type="GO" id="GO:0009288">
    <property type="term" value="C:bacterial-type flagellum"/>
    <property type="evidence" value="ECO:0007669"/>
    <property type="project" value="InterPro"/>
</dbReference>
<feature type="compositionally biased region" description="Basic and acidic residues" evidence="11">
    <location>
        <begin position="112"/>
        <end position="135"/>
    </location>
</feature>
<keyword evidence="8" id="KW-0653">Protein transport</keyword>
<keyword evidence="4" id="KW-0813">Transport</keyword>
<evidence type="ECO:0000256" key="10">
    <source>
        <dbReference type="ARBA" id="ARBA00023225"/>
    </source>
</evidence>
<keyword evidence="9" id="KW-0472">Membrane</keyword>
<evidence type="ECO:0000256" key="8">
    <source>
        <dbReference type="ARBA" id="ARBA00022927"/>
    </source>
</evidence>
<evidence type="ECO:0000313" key="12">
    <source>
        <dbReference type="EMBL" id="NOT35598.1"/>
    </source>
</evidence>
<comment type="caution">
    <text evidence="12">The sequence shown here is derived from an EMBL/GenBank/DDBJ whole genome shotgun (WGS) entry which is preliminary data.</text>
</comment>
<evidence type="ECO:0000256" key="9">
    <source>
        <dbReference type="ARBA" id="ARBA00023136"/>
    </source>
</evidence>
<organism evidence="12 13">
    <name type="scientific">Eiseniibacteriota bacterium</name>
    <dbReference type="NCBI Taxonomy" id="2212470"/>
    <lineage>
        <taxon>Bacteria</taxon>
        <taxon>Candidatus Eiseniibacteriota</taxon>
    </lineage>
</organism>
<keyword evidence="6" id="KW-0145">Chemotaxis</keyword>
<keyword evidence="12" id="KW-0969">Cilium</keyword>
<evidence type="ECO:0000256" key="7">
    <source>
        <dbReference type="ARBA" id="ARBA00022795"/>
    </source>
</evidence>
<dbReference type="GO" id="GO:0044781">
    <property type="term" value="P:bacterial-type flagellum organization"/>
    <property type="evidence" value="ECO:0007669"/>
    <property type="project" value="UniProtKB-KW"/>
</dbReference>
<dbReference type="InterPro" id="IPR053716">
    <property type="entry name" value="Flag_assembly_chemotaxis_eff"/>
</dbReference>
<evidence type="ECO:0000313" key="13">
    <source>
        <dbReference type="Proteomes" id="UP000580839"/>
    </source>
</evidence>
<name>A0A849SIK6_UNCEI</name>
<proteinExistence type="inferred from homology"/>
<evidence type="ECO:0000256" key="2">
    <source>
        <dbReference type="ARBA" id="ARBA00010004"/>
    </source>
</evidence>